<organism evidence="4">
    <name type="scientific">uncultured bacterium Contig2</name>
    <dbReference type="NCBI Taxonomy" id="1393529"/>
    <lineage>
        <taxon>Bacteria</taxon>
        <taxon>environmental samples</taxon>
    </lineage>
</organism>
<dbReference type="InterPro" id="IPR056798">
    <property type="entry name" value="ADH_Fe_C"/>
</dbReference>
<evidence type="ECO:0000259" key="3">
    <source>
        <dbReference type="Pfam" id="PF25137"/>
    </source>
</evidence>
<dbReference type="PANTHER" id="PTHR43633:SF1">
    <property type="entry name" value="ALCOHOL DEHYDROGENASE YQHD"/>
    <property type="match status" value="1"/>
</dbReference>
<dbReference type="GO" id="GO:0005829">
    <property type="term" value="C:cytosol"/>
    <property type="evidence" value="ECO:0007669"/>
    <property type="project" value="TreeGrafter"/>
</dbReference>
<accession>W0FJ13</accession>
<dbReference type="GO" id="GO:1990362">
    <property type="term" value="F:butanol dehydrogenase (NAD+) activity"/>
    <property type="evidence" value="ECO:0007669"/>
    <property type="project" value="InterPro"/>
</dbReference>
<dbReference type="InterPro" id="IPR001670">
    <property type="entry name" value="ADH_Fe/GldA"/>
</dbReference>
<keyword evidence="1" id="KW-0560">Oxidoreductase</keyword>
<dbReference type="Gene3D" id="1.20.1090.10">
    <property type="entry name" value="Dehydroquinate synthase-like - alpha domain"/>
    <property type="match status" value="1"/>
</dbReference>
<feature type="domain" description="Alcohol dehydrogenase iron-type/glycerol dehydrogenase GldA" evidence="2">
    <location>
        <begin position="9"/>
        <end position="174"/>
    </location>
</feature>
<evidence type="ECO:0000259" key="2">
    <source>
        <dbReference type="Pfam" id="PF00465"/>
    </source>
</evidence>
<sequence length="387" mass="42528">MNPFMFHNPVRVYFGEGAAKHGLEAELSQVGNRILLAYGGGSIKRNGVYDEIVSLLKTAGKEIIEFSGITPNPRYSEVQACAKLALEQKVDFMLAVGGGSVIDCVRTAAVQAMLDEDIWEYETVQHKLPRDAIPMGIVLTLGGTGSDMNWLAGVNYEEKHEKVTFAGKHAVFNIIDPAYTVSVPTKQLLTGAFDTLSHYMETYFGKGSFVSDEIMEAIMRNVIRNARTIKNDPKNMDARSELLWDSSLALSGLPGAGKMSDFQCHSIEHWISGYTDANHGRTLAVLHPVVYRYIFSAAPEKFARFATEVMSVDTAGRSPLETALAGIDALELFIRELGLPTNFTELGIDVDDAMLETIADQCRPNPGCCRQLTREDFLTILKTCAGK</sequence>
<evidence type="ECO:0000313" key="4">
    <source>
        <dbReference type="EMBL" id="AHF24828.1"/>
    </source>
</evidence>
<dbReference type="GO" id="GO:0046872">
    <property type="term" value="F:metal ion binding"/>
    <property type="evidence" value="ECO:0007669"/>
    <property type="project" value="InterPro"/>
</dbReference>
<dbReference type="Pfam" id="PF00465">
    <property type="entry name" value="Fe-ADH"/>
    <property type="match status" value="1"/>
</dbReference>
<dbReference type="Gene3D" id="3.40.50.1970">
    <property type="match status" value="1"/>
</dbReference>
<dbReference type="GO" id="GO:0008106">
    <property type="term" value="F:alcohol dehydrogenase (NADP+) activity"/>
    <property type="evidence" value="ECO:0007669"/>
    <property type="project" value="TreeGrafter"/>
</dbReference>
<proteinExistence type="predicted"/>
<protein>
    <submittedName>
        <fullName evidence="4">NADH-dependent butanol dehydrogenase A</fullName>
    </submittedName>
</protein>
<dbReference type="EMBL" id="KC246807">
    <property type="protein sequence ID" value="AHF24828.1"/>
    <property type="molecule type" value="Genomic_DNA"/>
</dbReference>
<feature type="domain" description="Fe-containing alcohol dehydrogenase-like C-terminal" evidence="3">
    <location>
        <begin position="191"/>
        <end position="383"/>
    </location>
</feature>
<reference evidence="4" key="1">
    <citation type="journal article" date="2013" name="PLoS ONE">
        <title>Metagenomic insights into the carbohydrate-active enzymes carried by the microorganisms adhering to solid digesta in the rumen of cows.</title>
        <authorList>
            <person name="Wang L."/>
            <person name="Hatem A."/>
            <person name="Catalyurek U.V."/>
            <person name="Morrison M."/>
            <person name="Yu Z."/>
        </authorList>
    </citation>
    <scope>NUCLEOTIDE SEQUENCE</scope>
</reference>
<dbReference type="InterPro" id="IPR044731">
    <property type="entry name" value="BDH-like"/>
</dbReference>
<dbReference type="CDD" id="cd08187">
    <property type="entry name" value="BDH"/>
    <property type="match status" value="1"/>
</dbReference>
<evidence type="ECO:0000256" key="1">
    <source>
        <dbReference type="ARBA" id="ARBA00023002"/>
    </source>
</evidence>
<dbReference type="AlphaFoldDB" id="W0FJ13"/>
<dbReference type="FunFam" id="3.40.50.1970:FF:000003">
    <property type="entry name" value="Alcohol dehydrogenase, iron-containing"/>
    <property type="match status" value="1"/>
</dbReference>
<dbReference type="GO" id="GO:1990002">
    <property type="term" value="F:methylglyoxal reductase (NADPH) (acetol producing) activity"/>
    <property type="evidence" value="ECO:0007669"/>
    <property type="project" value="TreeGrafter"/>
</dbReference>
<name>W0FJ13_9BACT</name>
<dbReference type="PANTHER" id="PTHR43633">
    <property type="entry name" value="ALCOHOL DEHYDROGENASE YQHD"/>
    <property type="match status" value="1"/>
</dbReference>
<dbReference type="Pfam" id="PF25137">
    <property type="entry name" value="ADH_Fe_C"/>
    <property type="match status" value="1"/>
</dbReference>
<dbReference type="SUPFAM" id="SSF56796">
    <property type="entry name" value="Dehydroquinate synthase-like"/>
    <property type="match status" value="1"/>
</dbReference>